<dbReference type="AlphaFoldDB" id="A0A101NA21"/>
<dbReference type="Proteomes" id="UP000053039">
    <property type="component" value="Unassembled WGS sequence"/>
</dbReference>
<dbReference type="RefSeq" id="WP_031057068.1">
    <property type="nucleotide sequence ID" value="NZ_JBEYZI010000102.1"/>
</dbReference>
<name>A0A101NA21_9ACTN</name>
<evidence type="ECO:0000313" key="2">
    <source>
        <dbReference type="Proteomes" id="UP000053039"/>
    </source>
</evidence>
<reference evidence="1 2" key="1">
    <citation type="submission" date="2015-10" db="EMBL/GenBank/DDBJ databases">
        <title>Draft genome sequence of Streptomyces pseudovenezuelae DSM 40212, type strain for the species Streptomyces pseudovenezuelae.</title>
        <authorList>
            <person name="Ruckert C."/>
            <person name="Winkler A."/>
            <person name="Kalinowski J."/>
            <person name="Kampfer P."/>
            <person name="Glaeser S."/>
        </authorList>
    </citation>
    <scope>NUCLEOTIDE SEQUENCE [LARGE SCALE GENOMIC DNA]</scope>
    <source>
        <strain evidence="1 2">DSM 40212</strain>
    </source>
</reference>
<comment type="caution">
    <text evidence="1">The sequence shown here is derived from an EMBL/GenBank/DDBJ whole genome shotgun (WGS) entry which is preliminary data.</text>
</comment>
<organism evidence="1 2">
    <name type="scientific">Streptomyces pseudovenezuelae</name>
    <dbReference type="NCBI Taxonomy" id="67350"/>
    <lineage>
        <taxon>Bacteria</taxon>
        <taxon>Bacillati</taxon>
        <taxon>Actinomycetota</taxon>
        <taxon>Actinomycetes</taxon>
        <taxon>Kitasatosporales</taxon>
        <taxon>Streptomycetaceae</taxon>
        <taxon>Streptomyces</taxon>
        <taxon>Streptomyces aurantiacus group</taxon>
    </lineage>
</organism>
<evidence type="ECO:0008006" key="3">
    <source>
        <dbReference type="Google" id="ProtNLM"/>
    </source>
</evidence>
<gene>
    <name evidence="1" type="ORF">AQI94_12070</name>
</gene>
<evidence type="ECO:0000313" key="1">
    <source>
        <dbReference type="EMBL" id="KUM89247.1"/>
    </source>
</evidence>
<protein>
    <recommendedName>
        <fullName evidence="3">ESX-1 secretion-associated protein</fullName>
    </recommendedName>
</protein>
<dbReference type="OrthoDB" id="3262422at2"/>
<accession>A0A101NA21</accession>
<sequence>MPDGFSVDLGALREAASGISTTLDAMATKKVSDIDAPKGDFGHDELASAIVDFTDRWNIGVSHLASDGAEVSDRLNRCVKNYEAAEDHIQLSTEGILRSPSGTDPGAS</sequence>
<proteinExistence type="predicted"/>
<dbReference type="EMBL" id="LMWM01000009">
    <property type="protein sequence ID" value="KUM89247.1"/>
    <property type="molecule type" value="Genomic_DNA"/>
</dbReference>